<dbReference type="GO" id="GO:0005829">
    <property type="term" value="C:cytosol"/>
    <property type="evidence" value="ECO:0007669"/>
    <property type="project" value="TreeGrafter"/>
</dbReference>
<keyword evidence="2" id="KW-1015">Disulfide bond</keyword>
<organism evidence="3 4">
    <name type="scientific">Lophium mytilinum</name>
    <dbReference type="NCBI Taxonomy" id="390894"/>
    <lineage>
        <taxon>Eukaryota</taxon>
        <taxon>Fungi</taxon>
        <taxon>Dikarya</taxon>
        <taxon>Ascomycota</taxon>
        <taxon>Pezizomycotina</taxon>
        <taxon>Dothideomycetes</taxon>
        <taxon>Pleosporomycetidae</taxon>
        <taxon>Mytilinidiales</taxon>
        <taxon>Mytilinidiaceae</taxon>
        <taxon>Lophium</taxon>
    </lineage>
</organism>
<dbReference type="GO" id="GO:0005758">
    <property type="term" value="C:mitochondrial intermembrane space"/>
    <property type="evidence" value="ECO:0007669"/>
    <property type="project" value="TreeGrafter"/>
</dbReference>
<dbReference type="EMBL" id="MU004182">
    <property type="protein sequence ID" value="KAF2501682.1"/>
    <property type="molecule type" value="Genomic_DNA"/>
</dbReference>
<name>A0A6A6RB91_9PEZI</name>
<comment type="similarity">
    <text evidence="1">Belongs to the TRIAP1/MDM35 family.</text>
</comment>
<dbReference type="OrthoDB" id="19091at2759"/>
<evidence type="ECO:0000313" key="3">
    <source>
        <dbReference type="EMBL" id="KAF2501682.1"/>
    </source>
</evidence>
<protein>
    <submittedName>
        <fullName evidence="3">Uncharacterized protein</fullName>
    </submittedName>
</protein>
<dbReference type="Proteomes" id="UP000799750">
    <property type="component" value="Unassembled WGS sequence"/>
</dbReference>
<evidence type="ECO:0000313" key="4">
    <source>
        <dbReference type="Proteomes" id="UP000799750"/>
    </source>
</evidence>
<dbReference type="InterPro" id="IPR007918">
    <property type="entry name" value="MDM35_apoptosis"/>
</dbReference>
<dbReference type="PANTHER" id="PTHR46403">
    <property type="entry name" value="TP53-REGULATED INHIBITOR OF APOPTOSIS 1"/>
    <property type="match status" value="1"/>
</dbReference>
<evidence type="ECO:0000256" key="1">
    <source>
        <dbReference type="ARBA" id="ARBA00006196"/>
    </source>
</evidence>
<dbReference type="PROSITE" id="PS51808">
    <property type="entry name" value="CHCH"/>
    <property type="match status" value="1"/>
</dbReference>
<dbReference type="GO" id="GO:1990050">
    <property type="term" value="F:phosphatidic acid transfer activity"/>
    <property type="evidence" value="ECO:0007669"/>
    <property type="project" value="TreeGrafter"/>
</dbReference>
<gene>
    <name evidence="3" type="ORF">BU16DRAFT_569630</name>
</gene>
<dbReference type="PANTHER" id="PTHR46403:SF1">
    <property type="entry name" value="TP53-REGULATED INHIBITOR OF APOPTOSIS 1"/>
    <property type="match status" value="1"/>
</dbReference>
<accession>A0A6A6RB91</accession>
<reference evidence="3" key="1">
    <citation type="journal article" date="2020" name="Stud. Mycol.">
        <title>101 Dothideomycetes genomes: a test case for predicting lifestyles and emergence of pathogens.</title>
        <authorList>
            <person name="Haridas S."/>
            <person name="Albert R."/>
            <person name="Binder M."/>
            <person name="Bloem J."/>
            <person name="Labutti K."/>
            <person name="Salamov A."/>
            <person name="Andreopoulos B."/>
            <person name="Baker S."/>
            <person name="Barry K."/>
            <person name="Bills G."/>
            <person name="Bluhm B."/>
            <person name="Cannon C."/>
            <person name="Castanera R."/>
            <person name="Culley D."/>
            <person name="Daum C."/>
            <person name="Ezra D."/>
            <person name="Gonzalez J."/>
            <person name="Henrissat B."/>
            <person name="Kuo A."/>
            <person name="Liang C."/>
            <person name="Lipzen A."/>
            <person name="Lutzoni F."/>
            <person name="Magnuson J."/>
            <person name="Mondo S."/>
            <person name="Nolan M."/>
            <person name="Ohm R."/>
            <person name="Pangilinan J."/>
            <person name="Park H.-J."/>
            <person name="Ramirez L."/>
            <person name="Alfaro M."/>
            <person name="Sun H."/>
            <person name="Tritt A."/>
            <person name="Yoshinaga Y."/>
            <person name="Zwiers L.-H."/>
            <person name="Turgeon B."/>
            <person name="Goodwin S."/>
            <person name="Spatafora J."/>
            <person name="Crous P."/>
            <person name="Grigoriev I."/>
        </authorList>
    </citation>
    <scope>NUCLEOTIDE SEQUENCE</scope>
    <source>
        <strain evidence="3">CBS 269.34</strain>
    </source>
</reference>
<evidence type="ECO:0000256" key="2">
    <source>
        <dbReference type="ARBA" id="ARBA00023157"/>
    </source>
</evidence>
<dbReference type="GO" id="GO:0045332">
    <property type="term" value="P:phospholipid translocation"/>
    <property type="evidence" value="ECO:0007669"/>
    <property type="project" value="TreeGrafter"/>
</dbReference>
<sequence>MSASLAPECNEVKEYVLSFRVHSFLRTVSKHEYRRYDSCFLKWYSEKFLRGNATTDECEPLFKQYKQCLGKALKSRGIDSMLEEAREDNRENDAQHLRDG</sequence>
<proteinExistence type="inferred from homology"/>
<keyword evidence="4" id="KW-1185">Reference proteome</keyword>
<dbReference type="Pfam" id="PF05254">
    <property type="entry name" value="UPF0203"/>
    <property type="match status" value="1"/>
</dbReference>
<dbReference type="AlphaFoldDB" id="A0A6A6RB91"/>
<dbReference type="GO" id="GO:0005634">
    <property type="term" value="C:nucleus"/>
    <property type="evidence" value="ECO:0007669"/>
    <property type="project" value="TreeGrafter"/>
</dbReference>